<feature type="compositionally biased region" description="Polar residues" evidence="7">
    <location>
        <begin position="876"/>
        <end position="887"/>
    </location>
</feature>
<feature type="region of interest" description="Disordered" evidence="7">
    <location>
        <begin position="138"/>
        <end position="176"/>
    </location>
</feature>
<sequence>MGGPAKVREWLAWQADQQLTPPNLINPSPPQSESGISPAEPHHASPESIPSERSAKNIDYLAQVCCYPGDFILYKVDRVIRRAKPAENQESIRYWKYEFAAVTGAATDNMFAGIDQNQVAPAKVVVEPEVYFDYMEGRGSANLSPQQDNDDSQDSYSAEDNQSSGVPSNMTDLIYNGPGDMDINSFQFQEQSTEDDNYEEQFSASVYGGSQHNLEDDYNGPPPNLLFRADNVLQHSLSEIETLPSGLLAKVPEQDPENPDLVILPLKPRLKYPTRPPTPELPSRALPDPNRILTFPNGTTYTGFQIDRFTMAQFLRENNLDEPFNQICKWVEYNRCARNNGTEEQCEEMIHFKRRFNEVTNISLGDCSYLESCYNKDTCPYVHYDMIPAKKPLTIAERAIQGIIPEESRELLKTVGEGDVLRGMKRCKAGVWTGCVSPRQWINIDITVIPMDVLGGDFGAVMMDPPWPIHMRLPYRQMSDEDIMNLEIEKLAKNGVIFLWVTSRVFSIGVKCLEKWGYKLTDTILWVKTNQLGGTIATGRTGHWLNHMQETCLVGIKGTPTLLAGTNGNVLVEKVRETSRKPEGIYEIIEALVGPYCPKAEIFGRQHNIRNGWLTVGNQLPSTYIHDIRIHNRLLGFARTCRARKVRLNPPIFFQPPDADRDEYAKQYYLQRQMEASMPTDLEECRNIAKEAFAEADGDTFDIATFTEEQVQSVEKAKEALAKFLVESRLFFPPQEWKTQPPPSIPQLPEIAQGASPRSRNCSHIPALLTSVKTAVDPTAAPSAAPGQPPSTDNTPTNNRANRRQANREKKKTESKRVVSNPQPPTGVPVTTRANIGGIPRGDHNIPRSQTSQAIQNPQGATSLNPQANAYVPPGSNASQSGSQVQQPRGKKNRGNGRQPMQVHQWTPTGKAMEFGTPLAAPLSLPWTYTTPSGLQITQYPFPAPGAQYPFSQPVPQHLPQPTYPQSPGGFNATDNGMSRSMTQGSIPSAQAQVPPPRPIWMPTSPAPPHFYTFLNQTHGHLGQFGPVGLPQFGPSGPSGQFGNNGHGYHGNHGSQEHHGQRGNRSGNGMRRSETQNHNQNSFHNNQTLNSGMNRSRTHASIPGNHQGNHHGNPDHNQRGRERGQYQGRQNQRAPPGMSLLEATRRHQLHQPGYHNGWYAAPTAQQARQAQPVRVQSVQVQPIQAQQEQTGGMDYNYQEEEFYPGN</sequence>
<feature type="compositionally biased region" description="Low complexity" evidence="7">
    <location>
        <begin position="1063"/>
        <end position="1087"/>
    </location>
</feature>
<accession>U4LUW5</accession>
<dbReference type="AlphaFoldDB" id="U4LUW5"/>
<feature type="compositionally biased region" description="Polar residues" evidence="7">
    <location>
        <begin position="847"/>
        <end position="868"/>
    </location>
</feature>
<dbReference type="InterPro" id="IPR029063">
    <property type="entry name" value="SAM-dependent_MTases_sf"/>
</dbReference>
<keyword evidence="3 8" id="KW-0808">Transferase</keyword>
<dbReference type="GO" id="GO:0005634">
    <property type="term" value="C:nucleus"/>
    <property type="evidence" value="ECO:0007669"/>
    <property type="project" value="TreeGrafter"/>
</dbReference>
<keyword evidence="2 8" id="KW-0489">Methyltransferase</keyword>
<protein>
    <recommendedName>
        <fullName evidence="1">mRNA m(6)A methyltransferase</fullName>
        <ecNumber evidence="1">2.1.1.348</ecNumber>
    </recommendedName>
</protein>
<evidence type="ECO:0000256" key="3">
    <source>
        <dbReference type="ARBA" id="ARBA00022679"/>
    </source>
</evidence>
<dbReference type="PROSITE" id="PS51143">
    <property type="entry name" value="MT_A70"/>
    <property type="match status" value="1"/>
</dbReference>
<comment type="similarity">
    <text evidence="6">Belongs to the MT-A70-like family.</text>
</comment>
<name>U4LUW5_PYROM</name>
<evidence type="ECO:0000256" key="2">
    <source>
        <dbReference type="ARBA" id="ARBA00022603"/>
    </source>
</evidence>
<evidence type="ECO:0000256" key="6">
    <source>
        <dbReference type="PROSITE-ProRule" id="PRU00489"/>
    </source>
</evidence>
<feature type="compositionally biased region" description="Low complexity" evidence="7">
    <location>
        <begin position="778"/>
        <end position="792"/>
    </location>
</feature>
<feature type="compositionally biased region" description="Polar residues" evidence="7">
    <location>
        <begin position="19"/>
        <end position="35"/>
    </location>
</feature>
<dbReference type="PANTHER" id="PTHR12829">
    <property type="entry name" value="N6-ADENOSINE-METHYLTRANSFERASE"/>
    <property type="match status" value="1"/>
</dbReference>
<feature type="compositionally biased region" description="Basic and acidic residues" evidence="7">
    <location>
        <begin position="1112"/>
        <end position="1124"/>
    </location>
</feature>
<keyword evidence="9" id="KW-1185">Reference proteome</keyword>
<keyword evidence="4" id="KW-0949">S-adenosyl-L-methionine</keyword>
<feature type="region of interest" description="Disordered" evidence="7">
    <location>
        <begin position="1029"/>
        <end position="1135"/>
    </location>
</feature>
<dbReference type="eggNOG" id="KOG2098">
    <property type="taxonomic scope" value="Eukaryota"/>
</dbReference>
<dbReference type="Pfam" id="PF05063">
    <property type="entry name" value="MT-A70"/>
    <property type="match status" value="1"/>
</dbReference>
<feature type="compositionally biased region" description="Polar residues" evidence="7">
    <location>
        <begin position="158"/>
        <end position="171"/>
    </location>
</feature>
<dbReference type="EMBL" id="HF936296">
    <property type="protein sequence ID" value="CCX34067.1"/>
    <property type="molecule type" value="Genomic_DNA"/>
</dbReference>
<dbReference type="OrthoDB" id="10262526at2759"/>
<dbReference type="GO" id="GO:0001734">
    <property type="term" value="F:mRNA m(6)A methyltransferase activity"/>
    <property type="evidence" value="ECO:0007669"/>
    <property type="project" value="UniProtKB-EC"/>
</dbReference>
<dbReference type="SUPFAM" id="SSF53335">
    <property type="entry name" value="S-adenosyl-L-methionine-dependent methyltransferases"/>
    <property type="match status" value="1"/>
</dbReference>
<dbReference type="Proteomes" id="UP000018144">
    <property type="component" value="Unassembled WGS sequence"/>
</dbReference>
<evidence type="ECO:0000313" key="8">
    <source>
        <dbReference type="EMBL" id="CCX34067.1"/>
    </source>
</evidence>
<reference evidence="8 9" key="1">
    <citation type="journal article" date="2013" name="PLoS Genet.">
        <title>The genome and development-dependent transcriptomes of Pyronema confluens: a window into fungal evolution.</title>
        <authorList>
            <person name="Traeger S."/>
            <person name="Altegoer F."/>
            <person name="Freitag M."/>
            <person name="Gabaldon T."/>
            <person name="Kempken F."/>
            <person name="Kumar A."/>
            <person name="Marcet-Houben M."/>
            <person name="Poggeler S."/>
            <person name="Stajich J.E."/>
            <person name="Nowrousian M."/>
        </authorList>
    </citation>
    <scope>NUCLEOTIDE SEQUENCE [LARGE SCALE GENOMIC DNA]</scope>
    <source>
        <strain evidence="9">CBS 100304</strain>
        <tissue evidence="8">Vegetative mycelium</tissue>
    </source>
</reference>
<gene>
    <name evidence="8" type="ORF">PCON_02545</name>
</gene>
<proteinExistence type="inferred from homology"/>
<dbReference type="STRING" id="1076935.U4LUW5"/>
<feature type="region of interest" description="Disordered" evidence="7">
    <location>
        <begin position="19"/>
        <end position="50"/>
    </location>
</feature>
<evidence type="ECO:0000256" key="7">
    <source>
        <dbReference type="SAM" id="MobiDB-lite"/>
    </source>
</evidence>
<comment type="catalytic activity">
    <reaction evidence="5">
        <text>an adenosine in mRNA + S-adenosyl-L-methionine = an N(6)-methyladenosine in mRNA + S-adenosyl-L-homocysteine + H(+)</text>
        <dbReference type="Rhea" id="RHEA:55584"/>
        <dbReference type="Rhea" id="RHEA-COMP:12414"/>
        <dbReference type="Rhea" id="RHEA-COMP:12417"/>
        <dbReference type="ChEBI" id="CHEBI:15378"/>
        <dbReference type="ChEBI" id="CHEBI:57856"/>
        <dbReference type="ChEBI" id="CHEBI:59789"/>
        <dbReference type="ChEBI" id="CHEBI:74411"/>
        <dbReference type="ChEBI" id="CHEBI:74449"/>
        <dbReference type="EC" id="2.1.1.348"/>
    </reaction>
</comment>
<dbReference type="GO" id="GO:0032259">
    <property type="term" value="P:methylation"/>
    <property type="evidence" value="ECO:0007669"/>
    <property type="project" value="UniProtKB-KW"/>
</dbReference>
<evidence type="ECO:0000256" key="5">
    <source>
        <dbReference type="ARBA" id="ARBA00048957"/>
    </source>
</evidence>
<dbReference type="PANTHER" id="PTHR12829:SF7">
    <property type="entry name" value="N6-ADENOSINE-METHYLTRANSFERASE CATALYTIC SUBUNIT"/>
    <property type="match status" value="1"/>
</dbReference>
<dbReference type="GO" id="GO:0036396">
    <property type="term" value="C:RNA N6-methyladenosine methyltransferase complex"/>
    <property type="evidence" value="ECO:0007669"/>
    <property type="project" value="TreeGrafter"/>
</dbReference>
<feature type="region of interest" description="Disordered" evidence="7">
    <location>
        <begin position="777"/>
        <end position="909"/>
    </location>
</feature>
<feature type="compositionally biased region" description="Basic and acidic residues" evidence="7">
    <location>
        <begin position="806"/>
        <end position="817"/>
    </location>
</feature>
<organism evidence="8 9">
    <name type="scientific">Pyronema omphalodes (strain CBS 100304)</name>
    <name type="common">Pyronema confluens</name>
    <dbReference type="NCBI Taxonomy" id="1076935"/>
    <lineage>
        <taxon>Eukaryota</taxon>
        <taxon>Fungi</taxon>
        <taxon>Dikarya</taxon>
        <taxon>Ascomycota</taxon>
        <taxon>Pezizomycotina</taxon>
        <taxon>Pezizomycetes</taxon>
        <taxon>Pezizales</taxon>
        <taxon>Pyronemataceae</taxon>
        <taxon>Pyronema</taxon>
    </lineage>
</organism>
<evidence type="ECO:0000313" key="9">
    <source>
        <dbReference type="Proteomes" id="UP000018144"/>
    </source>
</evidence>
<dbReference type="EC" id="2.1.1.348" evidence="1"/>
<evidence type="ECO:0000256" key="4">
    <source>
        <dbReference type="ARBA" id="ARBA00022691"/>
    </source>
</evidence>
<evidence type="ECO:0000256" key="1">
    <source>
        <dbReference type="ARBA" id="ARBA00012160"/>
    </source>
</evidence>
<feature type="region of interest" description="Disordered" evidence="7">
    <location>
        <begin position="735"/>
        <end position="762"/>
    </location>
</feature>
<dbReference type="InterPro" id="IPR007757">
    <property type="entry name" value="MT-A70-like"/>
</dbReference>